<keyword evidence="3" id="KW-1185">Reference proteome</keyword>
<dbReference type="InterPro" id="IPR021401">
    <property type="entry name" value="DUF3040"/>
</dbReference>
<keyword evidence="1" id="KW-0472">Membrane</keyword>
<dbReference type="Pfam" id="PF11239">
    <property type="entry name" value="DUF3040"/>
    <property type="match status" value="1"/>
</dbReference>
<accession>A0ABV8IVX9</accession>
<dbReference type="RefSeq" id="WP_378067973.1">
    <property type="nucleotide sequence ID" value="NZ_JBHSBL010000017.1"/>
</dbReference>
<name>A0ABV8IVX9_9ACTN</name>
<evidence type="ECO:0000313" key="3">
    <source>
        <dbReference type="Proteomes" id="UP001595867"/>
    </source>
</evidence>
<comment type="caution">
    <text evidence="2">The sequence shown here is derived from an EMBL/GenBank/DDBJ whole genome shotgun (WGS) entry which is preliminary data.</text>
</comment>
<organism evidence="2 3">
    <name type="scientific">Actinoplanes subglobosus</name>
    <dbReference type="NCBI Taxonomy" id="1547892"/>
    <lineage>
        <taxon>Bacteria</taxon>
        <taxon>Bacillati</taxon>
        <taxon>Actinomycetota</taxon>
        <taxon>Actinomycetes</taxon>
        <taxon>Micromonosporales</taxon>
        <taxon>Micromonosporaceae</taxon>
        <taxon>Actinoplanes</taxon>
    </lineage>
</organism>
<protein>
    <submittedName>
        <fullName evidence="2">DUF3040 domain-containing protein</fullName>
    </submittedName>
</protein>
<dbReference type="Proteomes" id="UP001595867">
    <property type="component" value="Unassembled WGS sequence"/>
</dbReference>
<keyword evidence="1" id="KW-1133">Transmembrane helix</keyword>
<keyword evidence="1" id="KW-0812">Transmembrane</keyword>
<gene>
    <name evidence="2" type="ORF">ACFO0C_18915</name>
</gene>
<evidence type="ECO:0000313" key="2">
    <source>
        <dbReference type="EMBL" id="MFC4067013.1"/>
    </source>
</evidence>
<proteinExistence type="predicted"/>
<feature type="transmembrane region" description="Helical" evidence="1">
    <location>
        <begin position="40"/>
        <end position="73"/>
    </location>
</feature>
<dbReference type="EMBL" id="JBHSBL010000017">
    <property type="protein sequence ID" value="MFC4067013.1"/>
    <property type="molecule type" value="Genomic_DNA"/>
</dbReference>
<sequence>MTAVLKPEEQQSFAGLVAGIEADDPGFTRRATRAARPPRWWAIVAVLLWTIAPICIVYGGWTGLIEAFLAGGYGTYLMRRRQRWITLTSARRTESS</sequence>
<evidence type="ECO:0000256" key="1">
    <source>
        <dbReference type="SAM" id="Phobius"/>
    </source>
</evidence>
<reference evidence="3" key="1">
    <citation type="journal article" date="2019" name="Int. J. Syst. Evol. Microbiol.">
        <title>The Global Catalogue of Microorganisms (GCM) 10K type strain sequencing project: providing services to taxonomists for standard genome sequencing and annotation.</title>
        <authorList>
            <consortium name="The Broad Institute Genomics Platform"/>
            <consortium name="The Broad Institute Genome Sequencing Center for Infectious Disease"/>
            <person name="Wu L."/>
            <person name="Ma J."/>
        </authorList>
    </citation>
    <scope>NUCLEOTIDE SEQUENCE [LARGE SCALE GENOMIC DNA]</scope>
    <source>
        <strain evidence="3">TBRC 5832</strain>
    </source>
</reference>